<name>A0ACC6SGL5_9BACI</name>
<reference evidence="1" key="1">
    <citation type="submission" date="2024-03" db="EMBL/GenBank/DDBJ databases">
        <title>Human intestinal bacterial collection.</title>
        <authorList>
            <person name="Pauvert C."/>
            <person name="Hitch T.C.A."/>
            <person name="Clavel T."/>
        </authorList>
    </citation>
    <scope>NUCLEOTIDE SEQUENCE</scope>
    <source>
        <strain evidence="1">CLA-AA-H227</strain>
    </source>
</reference>
<comment type="caution">
    <text evidence="1">The sequence shown here is derived from an EMBL/GenBank/DDBJ whole genome shotgun (WGS) entry which is preliminary data.</text>
</comment>
<protein>
    <submittedName>
        <fullName evidence="1">Uncharacterized protein</fullName>
    </submittedName>
</protein>
<dbReference type="Proteomes" id="UP001439875">
    <property type="component" value="Unassembled WGS sequence"/>
</dbReference>
<proteinExistence type="predicted"/>
<organism evidence="1 2">
    <name type="scientific">Robertmurraya yapensis</name>
    <name type="common">ex Hitch et al 2024</name>
    <dbReference type="NCBI Taxonomy" id="3133160"/>
    <lineage>
        <taxon>Bacteria</taxon>
        <taxon>Bacillati</taxon>
        <taxon>Bacillota</taxon>
        <taxon>Bacilli</taxon>
        <taxon>Bacillales</taxon>
        <taxon>Bacillaceae</taxon>
        <taxon>Robertmurraya</taxon>
    </lineage>
</organism>
<sequence>MKAMLFEFPTTDFEEVYVVIDNEKQRLHISPVNYSFNITLDLTSDLNKQIVQNTKFGEMSFNKRVRQVVEKIVKELNL</sequence>
<keyword evidence="2" id="KW-1185">Reference proteome</keyword>
<evidence type="ECO:0000313" key="2">
    <source>
        <dbReference type="Proteomes" id="UP001439875"/>
    </source>
</evidence>
<gene>
    <name evidence="1" type="ORF">WMO40_21095</name>
</gene>
<accession>A0ACC6SGL5</accession>
<dbReference type="EMBL" id="JBBMEW010000029">
    <property type="protein sequence ID" value="MEQ2529174.1"/>
    <property type="molecule type" value="Genomic_DNA"/>
</dbReference>
<evidence type="ECO:0000313" key="1">
    <source>
        <dbReference type="EMBL" id="MEQ2529174.1"/>
    </source>
</evidence>